<comment type="caution">
    <text evidence="5">The sequence shown here is derived from an EMBL/GenBank/DDBJ whole genome shotgun (WGS) entry which is preliminary data.</text>
</comment>
<dbReference type="Proteomes" id="UP000248544">
    <property type="component" value="Unassembled WGS sequence"/>
</dbReference>
<evidence type="ECO:0000256" key="3">
    <source>
        <dbReference type="ARBA" id="ARBA00022839"/>
    </source>
</evidence>
<evidence type="ECO:0000259" key="4">
    <source>
        <dbReference type="SMART" id="SM00479"/>
    </source>
</evidence>
<keyword evidence="3" id="KW-0269">Exonuclease</keyword>
<dbReference type="SUPFAM" id="SSF53098">
    <property type="entry name" value="Ribonuclease H-like"/>
    <property type="match status" value="1"/>
</dbReference>
<dbReference type="Pfam" id="PF00929">
    <property type="entry name" value="RNase_T"/>
    <property type="match status" value="1"/>
</dbReference>
<name>A0A2W2G6P1_9ACTN</name>
<keyword evidence="6" id="KW-1185">Reference proteome</keyword>
<dbReference type="InterPro" id="IPR012337">
    <property type="entry name" value="RNaseH-like_sf"/>
</dbReference>
<dbReference type="InterPro" id="IPR013520">
    <property type="entry name" value="Ribonucl_H"/>
</dbReference>
<dbReference type="NCBIfam" id="NF005927">
    <property type="entry name" value="PRK07942.1"/>
    <property type="match status" value="1"/>
</dbReference>
<accession>A0A2W2G6P1</accession>
<dbReference type="GO" id="GO:0003676">
    <property type="term" value="F:nucleic acid binding"/>
    <property type="evidence" value="ECO:0007669"/>
    <property type="project" value="InterPro"/>
</dbReference>
<dbReference type="GO" id="GO:0005829">
    <property type="term" value="C:cytosol"/>
    <property type="evidence" value="ECO:0007669"/>
    <property type="project" value="TreeGrafter"/>
</dbReference>
<dbReference type="AlphaFoldDB" id="A0A2W2G6P1"/>
<dbReference type="Gene3D" id="3.30.420.10">
    <property type="entry name" value="Ribonuclease H-like superfamily/Ribonuclease H"/>
    <property type="match status" value="1"/>
</dbReference>
<proteinExistence type="predicted"/>
<keyword evidence="1" id="KW-0540">Nuclease</keyword>
<organism evidence="5 6">
    <name type="scientific">Spongiactinospora gelatinilytica</name>
    <dbReference type="NCBI Taxonomy" id="2666298"/>
    <lineage>
        <taxon>Bacteria</taxon>
        <taxon>Bacillati</taxon>
        <taxon>Actinomycetota</taxon>
        <taxon>Actinomycetes</taxon>
        <taxon>Streptosporangiales</taxon>
        <taxon>Streptosporangiaceae</taxon>
        <taxon>Spongiactinospora</taxon>
    </lineage>
</organism>
<dbReference type="GO" id="GO:0008408">
    <property type="term" value="F:3'-5' exonuclease activity"/>
    <property type="evidence" value="ECO:0007669"/>
    <property type="project" value="TreeGrafter"/>
</dbReference>
<gene>
    <name evidence="5" type="ORF">C1I98_24695</name>
</gene>
<sequence>MVAWHRARLLALDTETTGVNPESDRILTAAAIDIDPAARRKDVRHWVLNPGVEVPQEAAEVHGYTTARIRAEGRTDVAEAVGEIADAVVEAAQAGVPIIAYNAPFDLSLIDRETRRYGQMPLADRLAATPLVVIDPYVIDKATDTYRRGSRSLTAVSAHYGVPVGEDAHGCVADALAAARVAWKIMERAEIGAGRLAEAGGYRPDVAARFAALASMSLPDLHRFQVIQKATQAASFIAYRKRHGEPIEGISSHWPIIPPPELAAAAA</sequence>
<dbReference type="InterPro" id="IPR036397">
    <property type="entry name" value="RNaseH_sf"/>
</dbReference>
<feature type="domain" description="Exonuclease" evidence="4">
    <location>
        <begin position="8"/>
        <end position="191"/>
    </location>
</feature>
<evidence type="ECO:0000313" key="5">
    <source>
        <dbReference type="EMBL" id="PZG38109.1"/>
    </source>
</evidence>
<dbReference type="PANTHER" id="PTHR30231:SF4">
    <property type="entry name" value="PROTEIN NEN2"/>
    <property type="match status" value="1"/>
</dbReference>
<dbReference type="RefSeq" id="WP_111169819.1">
    <property type="nucleotide sequence ID" value="NZ_POUA01000221.1"/>
</dbReference>
<dbReference type="PANTHER" id="PTHR30231">
    <property type="entry name" value="DNA POLYMERASE III SUBUNIT EPSILON"/>
    <property type="match status" value="1"/>
</dbReference>
<protein>
    <submittedName>
        <fullName evidence="5">DNA polymerase III subunit epsilon</fullName>
    </submittedName>
</protein>
<evidence type="ECO:0000256" key="2">
    <source>
        <dbReference type="ARBA" id="ARBA00022801"/>
    </source>
</evidence>
<reference evidence="5 6" key="1">
    <citation type="submission" date="2018-01" db="EMBL/GenBank/DDBJ databases">
        <title>Draft genome sequence of Sphaerisporangium sp. 7K107.</title>
        <authorList>
            <person name="Sahin N."/>
            <person name="Saygin H."/>
            <person name="Ay H."/>
        </authorList>
    </citation>
    <scope>NUCLEOTIDE SEQUENCE [LARGE SCALE GENOMIC DNA]</scope>
    <source>
        <strain evidence="5 6">7K107</strain>
    </source>
</reference>
<evidence type="ECO:0000313" key="6">
    <source>
        <dbReference type="Proteomes" id="UP000248544"/>
    </source>
</evidence>
<dbReference type="EMBL" id="POUA01000221">
    <property type="protein sequence ID" value="PZG38109.1"/>
    <property type="molecule type" value="Genomic_DNA"/>
</dbReference>
<dbReference type="CDD" id="cd06127">
    <property type="entry name" value="DEDDh"/>
    <property type="match status" value="1"/>
</dbReference>
<dbReference type="SMART" id="SM00479">
    <property type="entry name" value="EXOIII"/>
    <property type="match status" value="1"/>
</dbReference>
<evidence type="ECO:0000256" key="1">
    <source>
        <dbReference type="ARBA" id="ARBA00022722"/>
    </source>
</evidence>
<keyword evidence="2" id="KW-0378">Hydrolase</keyword>